<dbReference type="GO" id="GO:0006777">
    <property type="term" value="P:Mo-molybdopterin cofactor biosynthetic process"/>
    <property type="evidence" value="ECO:0007669"/>
    <property type="project" value="InterPro"/>
</dbReference>
<dbReference type="AlphaFoldDB" id="A0A7C4H8G8"/>
<dbReference type="PANTHER" id="PTHR33359">
    <property type="entry name" value="MOLYBDOPTERIN SYNTHASE SULFUR CARRIER SUBUNIT"/>
    <property type="match status" value="1"/>
</dbReference>
<dbReference type="GO" id="GO:0000166">
    <property type="term" value="F:nucleotide binding"/>
    <property type="evidence" value="ECO:0007669"/>
    <property type="project" value="UniProtKB-KW"/>
</dbReference>
<dbReference type="InterPro" id="IPR003749">
    <property type="entry name" value="ThiS/MoaD-like"/>
</dbReference>
<sequence length="90" mass="10502">MKIRVKYLMWLRDKIGVESEEYVFDREITLRELINLLKNKHVNLEKFLDRGFNVEDSIIIIVNGKSINQNLDYVLNNNDEVVLLPPVSGG</sequence>
<accession>A0A7C4H8G8</accession>
<evidence type="ECO:0000313" key="2">
    <source>
        <dbReference type="EMBL" id="HGM58086.1"/>
    </source>
</evidence>
<dbReference type="InterPro" id="IPR010038">
    <property type="entry name" value="MoaD_arc-typ"/>
</dbReference>
<dbReference type="PANTHER" id="PTHR33359:SF1">
    <property type="entry name" value="MOLYBDOPTERIN SYNTHASE SULFUR CARRIER SUBUNIT"/>
    <property type="match status" value="1"/>
</dbReference>
<dbReference type="Pfam" id="PF02597">
    <property type="entry name" value="ThiS"/>
    <property type="match status" value="1"/>
</dbReference>
<dbReference type="GO" id="GO:1990133">
    <property type="term" value="C:molybdopterin adenylyltransferase complex"/>
    <property type="evidence" value="ECO:0007669"/>
    <property type="project" value="TreeGrafter"/>
</dbReference>
<name>A0A7C4H8G8_STAMA</name>
<keyword evidence="1" id="KW-0547">Nucleotide-binding</keyword>
<organism evidence="2">
    <name type="scientific">Staphylothermus marinus</name>
    <dbReference type="NCBI Taxonomy" id="2280"/>
    <lineage>
        <taxon>Archaea</taxon>
        <taxon>Thermoproteota</taxon>
        <taxon>Thermoprotei</taxon>
        <taxon>Desulfurococcales</taxon>
        <taxon>Desulfurococcaceae</taxon>
        <taxon>Staphylothermus</taxon>
    </lineage>
</organism>
<dbReference type="InterPro" id="IPR012675">
    <property type="entry name" value="Beta-grasp_dom_sf"/>
</dbReference>
<dbReference type="InterPro" id="IPR016155">
    <property type="entry name" value="Mopterin_synth/thiamin_S_b"/>
</dbReference>
<protein>
    <submittedName>
        <fullName evidence="2">MoaD/ThiS family protein</fullName>
    </submittedName>
</protein>
<gene>
    <name evidence="2" type="ORF">ENU14_00625</name>
</gene>
<reference evidence="2" key="1">
    <citation type="journal article" date="2020" name="mSystems">
        <title>Genome- and Community-Level Interaction Insights into Carbon Utilization and Element Cycling Functions of Hydrothermarchaeota in Hydrothermal Sediment.</title>
        <authorList>
            <person name="Zhou Z."/>
            <person name="Liu Y."/>
            <person name="Xu W."/>
            <person name="Pan J."/>
            <person name="Luo Z.H."/>
            <person name="Li M."/>
        </authorList>
    </citation>
    <scope>NUCLEOTIDE SEQUENCE [LARGE SCALE GENOMIC DNA]</scope>
    <source>
        <strain evidence="2">SpSt-642</strain>
    </source>
</reference>
<dbReference type="EMBL" id="DTBJ01000008">
    <property type="protein sequence ID" value="HGM58086.1"/>
    <property type="molecule type" value="Genomic_DNA"/>
</dbReference>
<dbReference type="NCBIfam" id="TIGR01687">
    <property type="entry name" value="moaD_arch"/>
    <property type="match status" value="1"/>
</dbReference>
<evidence type="ECO:0000256" key="1">
    <source>
        <dbReference type="ARBA" id="ARBA00022741"/>
    </source>
</evidence>
<comment type="caution">
    <text evidence="2">The sequence shown here is derived from an EMBL/GenBank/DDBJ whole genome shotgun (WGS) entry which is preliminary data.</text>
</comment>
<dbReference type="CDD" id="cd00754">
    <property type="entry name" value="Ubl_MoaD"/>
    <property type="match status" value="1"/>
</dbReference>
<dbReference type="Gene3D" id="3.10.20.30">
    <property type="match status" value="1"/>
</dbReference>
<dbReference type="SUPFAM" id="SSF54285">
    <property type="entry name" value="MoaD/ThiS"/>
    <property type="match status" value="1"/>
</dbReference>
<dbReference type="InterPro" id="IPR044672">
    <property type="entry name" value="MOCS2A"/>
</dbReference>
<proteinExistence type="predicted"/>